<evidence type="ECO:0000313" key="1">
    <source>
        <dbReference type="EMBL" id="MFH0271683.1"/>
    </source>
</evidence>
<comment type="caution">
    <text evidence="1">The sequence shown here is derived from an EMBL/GenBank/DDBJ whole genome shotgun (WGS) entry which is preliminary data.</text>
</comment>
<dbReference type="Proteomes" id="UP001607221">
    <property type="component" value="Unassembled WGS sequence"/>
</dbReference>
<keyword evidence="2" id="KW-1185">Reference proteome</keyword>
<gene>
    <name evidence="1" type="ORF">ACGRHZ_10065</name>
</gene>
<name>A0ABW7J7I0_9VIBR</name>
<proteinExistence type="predicted"/>
<protein>
    <submittedName>
        <fullName evidence="1">Uncharacterized protein</fullName>
    </submittedName>
</protein>
<dbReference type="EMBL" id="JBIHSE010000001">
    <property type="protein sequence ID" value="MFH0271683.1"/>
    <property type="molecule type" value="Genomic_DNA"/>
</dbReference>
<dbReference type="RefSeq" id="WP_394632142.1">
    <property type="nucleotide sequence ID" value="NZ_JBIHSE010000001.1"/>
</dbReference>
<accession>A0ABW7J7I0</accession>
<reference evidence="1 2" key="1">
    <citation type="submission" date="2024-10" db="EMBL/GenBank/DDBJ databases">
        <authorList>
            <person name="Yibar A."/>
            <person name="Saticioglu I.B."/>
            <person name="Duman M."/>
            <person name="Ajmi N."/>
            <person name="Gurler F."/>
            <person name="Ay H."/>
            <person name="Onuk E."/>
            <person name="Guler S."/>
            <person name="Romalde J.L."/>
        </authorList>
    </citation>
    <scope>NUCLEOTIDE SEQUENCE [LARGE SCALE GENOMIC DNA]</scope>
    <source>
        <strain evidence="1 2">1-TCBS-A</strain>
    </source>
</reference>
<organism evidence="1 2">
    <name type="scientific">Vibrio jasicida</name>
    <dbReference type="NCBI Taxonomy" id="766224"/>
    <lineage>
        <taxon>Bacteria</taxon>
        <taxon>Pseudomonadati</taxon>
        <taxon>Pseudomonadota</taxon>
        <taxon>Gammaproteobacteria</taxon>
        <taxon>Vibrionales</taxon>
        <taxon>Vibrionaceae</taxon>
        <taxon>Vibrio</taxon>
    </lineage>
</organism>
<sequence>MQKKPQIQLGIEEFTPENINPNSESLGDDCSCNRVYVLCVAPALSPSKLN</sequence>
<evidence type="ECO:0000313" key="2">
    <source>
        <dbReference type="Proteomes" id="UP001607221"/>
    </source>
</evidence>